<evidence type="ECO:0000313" key="2">
    <source>
        <dbReference type="EMBL" id="GLI64882.1"/>
    </source>
</evidence>
<feature type="region of interest" description="Disordered" evidence="1">
    <location>
        <begin position="990"/>
        <end position="1035"/>
    </location>
</feature>
<feature type="compositionally biased region" description="Low complexity" evidence="1">
    <location>
        <begin position="165"/>
        <end position="174"/>
    </location>
</feature>
<evidence type="ECO:0000313" key="3">
    <source>
        <dbReference type="Proteomes" id="UP001165090"/>
    </source>
</evidence>
<feature type="region of interest" description="Disordered" evidence="1">
    <location>
        <begin position="165"/>
        <end position="244"/>
    </location>
</feature>
<feature type="compositionally biased region" description="Polar residues" evidence="1">
    <location>
        <begin position="194"/>
        <end position="210"/>
    </location>
</feature>
<sequence>MATSNSAMGDVRPRFVDSGDLGPDENKSPPTQIGSLLTSTSTASVAAPGPPSPQFPEHLTPHVTSGATASPGIPQPSPITVQDIPTASSRLAQNVSVFTAGRPPSPPPPSTDLGAVTGAPALLRSGSSGLASFNASRAMLQVQVGNTSERGTTLLAAAAAARSIAASPSFRRQQSGGGGGSFRRQPSGGAALSVTFSDPGSANSACSNAMTLHGEGSVPFGGRSQGGEHDRAGGSAHREDRNGGRQHGWLRGFFCFGGPSPDRPVGYHGHDDLAAVAKQRKEAQIVKKSTSRRLSKAMSDTFMVRSSRTPPIVAGATGAATSAPANACPGSPGAGRGTRKLQPMLSLQPQKSILKSSSLKRRALETDPILIKVASARLGAITHELTSTAASAADTAGADSDSEELNIATRAANPAMNVAEDGTSDSPAPSGSMALAASTCPNLASPSPGGKSACDSDDLQAARATGIVSAEATQAEVVTAGEAQSQLLSVFSPENFPSSGAVSPKVAAGRWEPSISVVTTKGSTAAPGAAGWFPESPGNRSGAVSPFVPDSGGRALMKSTSLKHTTNARLAGATVQTMLTSVEAAASGSPSLVPSGGSGRAVATSTSGVLSLGPAGGGDGAGGGRGGGGGSGDGAQPSLVQRMMARQLSRGIGSTLGGGSSPKDSTGPAGDFRGGNSPMGRSTPRNAVLPLPPLMLPPNSTGGDDGGSNAAESHPQSPTTRRMTSLQRSAAGDSACPMTSGSQLQSPSDQSSLSHQDSPRYRRLAGRSSKLAAGFGGSEPLEEDCVDNPLYGKPERMTAPTQQLKGMIGTLNSASALPTSPTGADSRRRRVTTGGLHPTTVQDTVDYMGGGNGSNGHIGDGGTQDSSKPAGPESSLLRHQIIKARKDRTDSSPSETPKPAQAIAASLVNDDSPTPRPVHATQGGRGALPGALGDSVPRMGSSVIKSQEGHKTRPLAATATAAGNGHNGDSSSSASLEGYITDIAASLRATVDPGSQIGDDMKDSEAGDRDGDEEDVAAWREDEGKGTRHTPGEWTELDRTQARQMIAAELSRMGTFGVDSKVQVDHREAAPSQPPEAAAPLPPSGPLPQQVLSTGHNRHDLSKTTTASAAPATMADVAAVATDAQKVPDASSAPSSHFRLTKFHSLGRGAAKAILQPSPAAGAYLTAAMLRASAEAALDNVRRVSCNGGGAGLIAAAASAAAANLIPDNSAPAEGAPLASPTTSKGPAHLFVATPRDSLESWVRDHSRRCTVERSCAAPLGPLDPLDELSEVTGFRTSAAPPPPPPPPPAAAAAGKPTPVATPLPWAASPQALHRGVRLVPEPDVLQVWLHRNNLSLVEHGAAQELRQQDQRHGGAGAAAPVMRQSLPGNVRLGVKM</sequence>
<feature type="compositionally biased region" description="Gly residues" evidence="1">
    <location>
        <begin position="848"/>
        <end position="862"/>
    </location>
</feature>
<feature type="region of interest" description="Disordered" evidence="1">
    <location>
        <begin position="1065"/>
        <end position="1095"/>
    </location>
</feature>
<accession>A0ABQ5S6A8</accession>
<feature type="region of interest" description="Disordered" evidence="1">
    <location>
        <begin position="1"/>
        <end position="82"/>
    </location>
</feature>
<comment type="caution">
    <text evidence="2">The sequence shown here is derived from an EMBL/GenBank/DDBJ whole genome shotgun (WGS) entry which is preliminary data.</text>
</comment>
<proteinExistence type="predicted"/>
<feature type="region of interest" description="Disordered" evidence="1">
    <location>
        <begin position="412"/>
        <end position="457"/>
    </location>
</feature>
<feature type="region of interest" description="Disordered" evidence="1">
    <location>
        <begin position="812"/>
        <end position="874"/>
    </location>
</feature>
<feature type="region of interest" description="Disordered" evidence="1">
    <location>
        <begin position="908"/>
        <end position="954"/>
    </location>
</feature>
<feature type="compositionally biased region" description="Gly residues" evidence="1">
    <location>
        <begin position="614"/>
        <end position="633"/>
    </location>
</feature>
<feature type="compositionally biased region" description="Basic and acidic residues" evidence="1">
    <location>
        <begin position="1017"/>
        <end position="1026"/>
    </location>
</feature>
<protein>
    <submittedName>
        <fullName evidence="2">Uncharacterized protein</fullName>
    </submittedName>
</protein>
<feature type="region of interest" description="Disordered" evidence="1">
    <location>
        <begin position="651"/>
        <end position="764"/>
    </location>
</feature>
<feature type="compositionally biased region" description="Low complexity" evidence="1">
    <location>
        <begin position="38"/>
        <end position="47"/>
    </location>
</feature>
<feature type="region of interest" description="Disordered" evidence="1">
    <location>
        <begin position="316"/>
        <end position="335"/>
    </location>
</feature>
<organism evidence="2 3">
    <name type="scientific">Volvox africanus</name>
    <dbReference type="NCBI Taxonomy" id="51714"/>
    <lineage>
        <taxon>Eukaryota</taxon>
        <taxon>Viridiplantae</taxon>
        <taxon>Chlorophyta</taxon>
        <taxon>core chlorophytes</taxon>
        <taxon>Chlorophyceae</taxon>
        <taxon>CS clade</taxon>
        <taxon>Chlamydomonadales</taxon>
        <taxon>Volvocaceae</taxon>
        <taxon>Volvox</taxon>
    </lineage>
</organism>
<keyword evidence="3" id="KW-1185">Reference proteome</keyword>
<feature type="compositionally biased region" description="Low complexity" evidence="1">
    <location>
        <begin position="316"/>
        <end position="327"/>
    </location>
</feature>
<feature type="compositionally biased region" description="Basic and acidic residues" evidence="1">
    <location>
        <begin position="999"/>
        <end position="1009"/>
    </location>
</feature>
<feature type="compositionally biased region" description="Low complexity" evidence="1">
    <location>
        <begin position="740"/>
        <end position="756"/>
    </location>
</feature>
<name>A0ABQ5S6A8_9CHLO</name>
<dbReference type="Proteomes" id="UP001165090">
    <property type="component" value="Unassembled WGS sequence"/>
</dbReference>
<feature type="compositionally biased region" description="Polar residues" evidence="1">
    <location>
        <begin position="28"/>
        <end position="37"/>
    </location>
</feature>
<feature type="compositionally biased region" description="Polar residues" evidence="1">
    <location>
        <begin position="812"/>
        <end position="823"/>
    </location>
</feature>
<evidence type="ECO:0000256" key="1">
    <source>
        <dbReference type="SAM" id="MobiDB-lite"/>
    </source>
</evidence>
<feature type="compositionally biased region" description="Polar residues" evidence="1">
    <location>
        <begin position="710"/>
        <end position="728"/>
    </location>
</feature>
<gene>
    <name evidence="2" type="ORF">VaNZ11_008269</name>
</gene>
<feature type="region of interest" description="Disordered" evidence="1">
    <location>
        <begin position="587"/>
        <end position="637"/>
    </location>
</feature>
<reference evidence="2 3" key="1">
    <citation type="journal article" date="2023" name="IScience">
        <title>Expanded male sex-determining region conserved during the evolution of homothallism in the green alga Volvox.</title>
        <authorList>
            <person name="Yamamoto K."/>
            <person name="Matsuzaki R."/>
            <person name="Mahakham W."/>
            <person name="Heman W."/>
            <person name="Sekimoto H."/>
            <person name="Kawachi M."/>
            <person name="Minakuchi Y."/>
            <person name="Toyoda A."/>
            <person name="Nozaki H."/>
        </authorList>
    </citation>
    <scope>NUCLEOTIDE SEQUENCE [LARGE SCALE GENOMIC DNA]</scope>
    <source>
        <strain evidence="2 3">NIES-4468</strain>
    </source>
</reference>
<dbReference type="EMBL" id="BSDZ01000021">
    <property type="protein sequence ID" value="GLI64882.1"/>
    <property type="molecule type" value="Genomic_DNA"/>
</dbReference>
<feature type="compositionally biased region" description="Pro residues" evidence="1">
    <location>
        <begin position="1280"/>
        <end position="1290"/>
    </location>
</feature>
<feature type="region of interest" description="Disordered" evidence="1">
    <location>
        <begin position="1275"/>
        <end position="1304"/>
    </location>
</feature>
<feature type="compositionally biased region" description="Low complexity" evidence="1">
    <location>
        <begin position="1291"/>
        <end position="1303"/>
    </location>
</feature>
<feature type="compositionally biased region" description="Basic and acidic residues" evidence="1">
    <location>
        <begin position="226"/>
        <end position="243"/>
    </location>
</feature>